<accession>A0A344TJT3</accession>
<protein>
    <submittedName>
        <fullName evidence="2">Porin family protein</fullName>
    </submittedName>
</protein>
<dbReference type="InterPro" id="IPR011250">
    <property type="entry name" value="OMP/PagP_B-barrel"/>
</dbReference>
<evidence type="ECO:0000259" key="1">
    <source>
        <dbReference type="Pfam" id="PF13568"/>
    </source>
</evidence>
<name>A0A344TJT3_9BACT</name>
<dbReference type="Proteomes" id="UP000251993">
    <property type="component" value="Chromosome"/>
</dbReference>
<dbReference type="OrthoDB" id="1121752at2"/>
<dbReference type="InterPro" id="IPR025665">
    <property type="entry name" value="Beta-barrel_OMP_2"/>
</dbReference>
<dbReference type="AlphaFoldDB" id="A0A344TJT3"/>
<evidence type="ECO:0000313" key="3">
    <source>
        <dbReference type="Proteomes" id="UP000251993"/>
    </source>
</evidence>
<dbReference type="KEGG" id="run:DR864_14670"/>
<feature type="domain" description="Outer membrane protein beta-barrel" evidence="1">
    <location>
        <begin position="21"/>
        <end position="178"/>
    </location>
</feature>
<dbReference type="EMBL" id="CP030850">
    <property type="protein sequence ID" value="AXE18904.1"/>
    <property type="molecule type" value="Genomic_DNA"/>
</dbReference>
<keyword evidence="3" id="KW-1185">Reference proteome</keyword>
<dbReference type="RefSeq" id="WP_114067685.1">
    <property type="nucleotide sequence ID" value="NZ_CP030850.1"/>
</dbReference>
<sequence length="211" mass="22834">MKKVIFVLSMFAAFSGSEVIAQKNVSFGPIVGVNFSKLTGNQLYSDWKTGSTAGIFINYSGESRFGVNGQVLYSRMGGESPNGASKGHLDYLQIPIMGTYYLNDRGNKFRPKVMLGPYIGFLLKAVNESDVSINPEGSTRPFKGVDGGAAMGAGFNYAIGRMVWLNADVRYNLGLTQVMNTVSDVHNRSWGINVGLSFPLGEYSPSTGTLR</sequence>
<dbReference type="Gene3D" id="2.40.160.20">
    <property type="match status" value="1"/>
</dbReference>
<proteinExistence type="predicted"/>
<gene>
    <name evidence="2" type="ORF">DR864_14670</name>
</gene>
<reference evidence="2 3" key="1">
    <citation type="submission" date="2018-07" db="EMBL/GenBank/DDBJ databases">
        <title>Genome sequencing of Runella.</title>
        <authorList>
            <person name="Baek M.-G."/>
            <person name="Yi H."/>
        </authorList>
    </citation>
    <scope>NUCLEOTIDE SEQUENCE [LARGE SCALE GENOMIC DNA]</scope>
    <source>
        <strain evidence="2 3">HYN0085</strain>
    </source>
</reference>
<dbReference type="Pfam" id="PF13568">
    <property type="entry name" value="OMP_b-brl_2"/>
    <property type="match status" value="1"/>
</dbReference>
<dbReference type="SUPFAM" id="SSF56925">
    <property type="entry name" value="OMPA-like"/>
    <property type="match status" value="1"/>
</dbReference>
<organism evidence="2 3">
    <name type="scientific">Runella rosea</name>
    <dbReference type="NCBI Taxonomy" id="2259595"/>
    <lineage>
        <taxon>Bacteria</taxon>
        <taxon>Pseudomonadati</taxon>
        <taxon>Bacteroidota</taxon>
        <taxon>Cytophagia</taxon>
        <taxon>Cytophagales</taxon>
        <taxon>Spirosomataceae</taxon>
        <taxon>Runella</taxon>
    </lineage>
</organism>
<evidence type="ECO:0000313" key="2">
    <source>
        <dbReference type="EMBL" id="AXE18904.1"/>
    </source>
</evidence>